<dbReference type="InterPro" id="IPR013977">
    <property type="entry name" value="GcvT_C"/>
</dbReference>
<proteinExistence type="inferred from homology"/>
<dbReference type="InterPro" id="IPR028896">
    <property type="entry name" value="GcvT/YgfZ/DmdA"/>
</dbReference>
<dbReference type="InterPro" id="IPR027266">
    <property type="entry name" value="TrmE/GcvT-like"/>
</dbReference>
<dbReference type="EMBL" id="FNOB01000007">
    <property type="protein sequence ID" value="SDW85843.1"/>
    <property type="molecule type" value="Genomic_DNA"/>
</dbReference>
<keyword evidence="8" id="KW-1185">Reference proteome</keyword>
<dbReference type="Proteomes" id="UP000199541">
    <property type="component" value="Unassembled WGS sequence"/>
</dbReference>
<dbReference type="Gene3D" id="3.50.50.60">
    <property type="entry name" value="FAD/NAD(P)-binding domain"/>
    <property type="match status" value="1"/>
</dbReference>
<feature type="domain" description="GCVT N-terminal" evidence="3">
    <location>
        <begin position="596"/>
        <end position="865"/>
    </location>
</feature>
<dbReference type="SUPFAM" id="SSF51905">
    <property type="entry name" value="FAD/NAD(P)-binding domain"/>
    <property type="match status" value="1"/>
</dbReference>
<dbReference type="InterPro" id="IPR041854">
    <property type="entry name" value="BFD-like_2Fe2S-bd_dom_sf"/>
</dbReference>
<evidence type="ECO:0000259" key="3">
    <source>
        <dbReference type="Pfam" id="PF01571"/>
    </source>
</evidence>
<dbReference type="PRINTS" id="PR00368">
    <property type="entry name" value="FADPNR"/>
</dbReference>
<dbReference type="NCBIfam" id="TIGR01372">
    <property type="entry name" value="soxA"/>
    <property type="match status" value="1"/>
</dbReference>
<name>A0AAN4ZZJ5_9RHOB</name>
<evidence type="ECO:0000313" key="8">
    <source>
        <dbReference type="Proteomes" id="UP000199541"/>
    </source>
</evidence>
<feature type="domain" description="SoxA A3" evidence="5">
    <location>
        <begin position="496"/>
        <end position="581"/>
    </location>
</feature>
<gene>
    <name evidence="6" type="ORF">GCM10008024_16640</name>
    <name evidence="7" type="ORF">SAMN05444006_107126</name>
</gene>
<evidence type="ECO:0000256" key="2">
    <source>
        <dbReference type="ARBA" id="ARBA00023002"/>
    </source>
</evidence>
<reference evidence="6" key="3">
    <citation type="submission" date="2023-06" db="EMBL/GenBank/DDBJ databases">
        <authorList>
            <person name="Sun Q."/>
            <person name="Zhou Y."/>
        </authorList>
    </citation>
    <scope>NUCLEOTIDE SEQUENCE</scope>
    <source>
        <strain evidence="6">CGMCC 1.10859</strain>
    </source>
</reference>
<organism evidence="6 9">
    <name type="scientific">Allgaiera indica</name>
    <dbReference type="NCBI Taxonomy" id="765699"/>
    <lineage>
        <taxon>Bacteria</taxon>
        <taxon>Pseudomonadati</taxon>
        <taxon>Pseudomonadota</taxon>
        <taxon>Alphaproteobacteria</taxon>
        <taxon>Rhodobacterales</taxon>
        <taxon>Paracoccaceae</taxon>
        <taxon>Allgaiera</taxon>
    </lineage>
</organism>
<dbReference type="Gene3D" id="3.30.1360.120">
    <property type="entry name" value="Probable tRNA modification gtpase trme, domain 1"/>
    <property type="match status" value="1"/>
</dbReference>
<evidence type="ECO:0000313" key="7">
    <source>
        <dbReference type="EMBL" id="SDW85843.1"/>
    </source>
</evidence>
<dbReference type="Pfam" id="PF17806">
    <property type="entry name" value="SO_alpha_A3"/>
    <property type="match status" value="1"/>
</dbReference>
<reference evidence="6" key="1">
    <citation type="journal article" date="2014" name="Int. J. Syst. Evol. Microbiol.">
        <title>Complete genome sequence of Corynebacterium casei LMG S-19264T (=DSM 44701T), isolated from a smear-ripened cheese.</title>
        <authorList>
            <consortium name="US DOE Joint Genome Institute (JGI-PGF)"/>
            <person name="Walter F."/>
            <person name="Albersmeier A."/>
            <person name="Kalinowski J."/>
            <person name="Ruckert C."/>
        </authorList>
    </citation>
    <scope>NUCLEOTIDE SEQUENCE</scope>
    <source>
        <strain evidence="6">CGMCC 1.10859</strain>
    </source>
</reference>
<dbReference type="InterPro" id="IPR029043">
    <property type="entry name" value="GcvT/YgfZ_C"/>
</dbReference>
<accession>A0AAN4ZZJ5</accession>
<dbReference type="RefSeq" id="WP_092164015.1">
    <property type="nucleotide sequence ID" value="NZ_BNAB01000006.1"/>
</dbReference>
<dbReference type="Pfam" id="PF13510">
    <property type="entry name" value="Fer2_4"/>
    <property type="match status" value="1"/>
</dbReference>
<dbReference type="InterPro" id="IPR036188">
    <property type="entry name" value="FAD/NAD-bd_sf"/>
</dbReference>
<dbReference type="InterPro" id="IPR006222">
    <property type="entry name" value="GCVT_N"/>
</dbReference>
<comment type="similarity">
    <text evidence="1">Belongs to the GcvT family.</text>
</comment>
<feature type="domain" description="Aminomethyltransferase C-terminal" evidence="4">
    <location>
        <begin position="884"/>
        <end position="970"/>
    </location>
</feature>
<dbReference type="SUPFAM" id="SSF103025">
    <property type="entry name" value="Folate-binding domain"/>
    <property type="match status" value="1"/>
</dbReference>
<dbReference type="Proteomes" id="UP000634647">
    <property type="component" value="Unassembled WGS sequence"/>
</dbReference>
<dbReference type="Pfam" id="PF01571">
    <property type="entry name" value="GCV_T"/>
    <property type="match status" value="1"/>
</dbReference>
<dbReference type="InterPro" id="IPR041117">
    <property type="entry name" value="SoxA_A3"/>
</dbReference>
<dbReference type="PANTHER" id="PTHR43757:SF2">
    <property type="entry name" value="AMINOMETHYLTRANSFERASE, MITOCHONDRIAL"/>
    <property type="match status" value="1"/>
</dbReference>
<dbReference type="Gene3D" id="1.10.10.1100">
    <property type="entry name" value="BFD-like [2Fe-2S]-binding domain"/>
    <property type="match status" value="1"/>
</dbReference>
<dbReference type="SUPFAM" id="SSF101790">
    <property type="entry name" value="Aminomethyltransferase beta-barrel domain"/>
    <property type="match status" value="1"/>
</dbReference>
<evidence type="ECO:0000259" key="4">
    <source>
        <dbReference type="Pfam" id="PF08669"/>
    </source>
</evidence>
<dbReference type="InterPro" id="IPR006277">
    <property type="entry name" value="Sarcosine_oxidase_asu"/>
</dbReference>
<sequence length="978" mass="103983">MRLSGGLLDRSSRVDFTFDGHAYQGFGGDTLASALMAGGVRLMGRSFKYHRPRGVMTAGSEEPNALVQIDRGSGRAAQTTPNVRATMQEIYPGLSARSQNRFPSLAYDFAGINDLLSPFLSAGFYYKTFMWPRGLWEKLYEPLIRRAAGLGALSGRTDEDPYEKAWAFCDVLVIGAGPAGLAAALAAGRAGADVILADEDTRPGGRLLSERLEVGGRSGADWAASTVAELDALPNVRIMTRTTVTGAYDGGTYGALERVALHLADPRGRPRECFWRIVAKRAVLAAGALERPIAFADNDRPGVMLAGALRSYLNRYAASPGARAVIFANNDGARQTAADLRAAGLEVTALLDVRPDAADDPGAPTFAGAQVTGTEGRHGLTKVRFRHQGRLHEVVADVLAVSGGWNPSVHLTCHMGGRPVWDPALAAFLPAPGAVPGLSVCGAAAGRFSTAACLTDGAEKGAEAAQALGFRPKAAEIPQAEDGAYAIRPFWLVEGKRRAWLDFANDVTAKDVKLAAQENFASVEHMKRYTTQGMAPDQGKNSNVTALAVLADATGRGIDATGTTTFRPPYTPVSIAALGAGARAKGFAPERFTTSHAAAAERGAPMIEAGLWYRPSYFPRPGEATWRAACDREVGYVRAAVGICDVSTLGKIDIQGPDAGAFLDFVYANTFSTLKPGRVRYGLMLREDGHVMDDGTTACLAEGHYLMTTTTAAAGAVMRHLEFVRQALRPELDVQFISVTEQWAQFAVAGPKSRDLLNTLLDAPVDGTAFAFMACGEISVQGVAGRLFRISFSGEHAYEIAVPARYGNALYRDLVARAEAMGGGAYGMEALNVLRIEKGLITHAEIHGRVTAGDIGMGRMISAKKDCIGKAAAQRPGLTGEREQLVGLKPVQPKHELGAGAHLFAPGTKADRVNAQGYVTSVCWSPTLHTNLGLGFLLDGRARIGKRVRLVDHLRGLDVLCEVTDPVFFDKEGGRARA</sequence>
<dbReference type="InterPro" id="IPR042204">
    <property type="entry name" value="2Fe-2S-bd_N"/>
</dbReference>
<dbReference type="Pfam" id="PF12831">
    <property type="entry name" value="FAD_oxidored"/>
    <property type="match status" value="1"/>
</dbReference>
<protein>
    <submittedName>
        <fullName evidence="6">Sarcosine oxidase subunit alpha</fullName>
    </submittedName>
</protein>
<dbReference type="Pfam" id="PF08669">
    <property type="entry name" value="GCV_T_C"/>
    <property type="match status" value="1"/>
</dbReference>
<dbReference type="GO" id="GO:0008115">
    <property type="term" value="F:sarcosine oxidase activity"/>
    <property type="evidence" value="ECO:0007669"/>
    <property type="project" value="InterPro"/>
</dbReference>
<dbReference type="AlphaFoldDB" id="A0AAN4ZZJ5"/>
<dbReference type="GO" id="GO:0046653">
    <property type="term" value="P:tetrahydrofolate metabolic process"/>
    <property type="evidence" value="ECO:0007669"/>
    <property type="project" value="InterPro"/>
</dbReference>
<reference evidence="7 8" key="2">
    <citation type="submission" date="2016-10" db="EMBL/GenBank/DDBJ databases">
        <authorList>
            <person name="Varghese N."/>
            <person name="Submissions S."/>
        </authorList>
    </citation>
    <scope>NUCLEOTIDE SEQUENCE [LARGE SCALE GENOMIC DNA]</scope>
    <source>
        <strain evidence="7 8">DSM 24802</strain>
    </source>
</reference>
<keyword evidence="2" id="KW-0560">Oxidoreductase</keyword>
<comment type="caution">
    <text evidence="6">The sequence shown here is derived from an EMBL/GenBank/DDBJ whole genome shotgun (WGS) entry which is preliminary data.</text>
</comment>
<dbReference type="PANTHER" id="PTHR43757">
    <property type="entry name" value="AMINOMETHYLTRANSFERASE"/>
    <property type="match status" value="1"/>
</dbReference>
<dbReference type="Gene3D" id="3.10.20.440">
    <property type="entry name" value="2Fe-2S iron-sulphur cluster binding domain, sarcosine oxidase, alpha subunit, N-terminal domain"/>
    <property type="match status" value="1"/>
</dbReference>
<evidence type="ECO:0000259" key="5">
    <source>
        <dbReference type="Pfam" id="PF17806"/>
    </source>
</evidence>
<dbReference type="EMBL" id="BNAB01000006">
    <property type="protein sequence ID" value="GHE01384.1"/>
    <property type="molecule type" value="Genomic_DNA"/>
</dbReference>
<dbReference type="PRINTS" id="PR00469">
    <property type="entry name" value="PNDRDTASEII"/>
</dbReference>
<dbReference type="PIRSF" id="PIRSF037980">
    <property type="entry name" value="SoxA"/>
    <property type="match status" value="1"/>
</dbReference>
<evidence type="ECO:0000313" key="6">
    <source>
        <dbReference type="EMBL" id="GHE01384.1"/>
    </source>
</evidence>
<evidence type="ECO:0000256" key="1">
    <source>
        <dbReference type="ARBA" id="ARBA00008609"/>
    </source>
</evidence>
<evidence type="ECO:0000313" key="9">
    <source>
        <dbReference type="Proteomes" id="UP000634647"/>
    </source>
</evidence>